<name>A0ACC0AS09_CATRO</name>
<comment type="caution">
    <text evidence="1">The sequence shown here is derived from an EMBL/GenBank/DDBJ whole genome shotgun (WGS) entry which is preliminary data.</text>
</comment>
<protein>
    <submittedName>
        <fullName evidence="1">Uncharacterized protein</fullName>
    </submittedName>
</protein>
<organism evidence="1 2">
    <name type="scientific">Catharanthus roseus</name>
    <name type="common">Madagascar periwinkle</name>
    <name type="synonym">Vinca rosea</name>
    <dbReference type="NCBI Taxonomy" id="4058"/>
    <lineage>
        <taxon>Eukaryota</taxon>
        <taxon>Viridiplantae</taxon>
        <taxon>Streptophyta</taxon>
        <taxon>Embryophyta</taxon>
        <taxon>Tracheophyta</taxon>
        <taxon>Spermatophyta</taxon>
        <taxon>Magnoliopsida</taxon>
        <taxon>eudicotyledons</taxon>
        <taxon>Gunneridae</taxon>
        <taxon>Pentapetalae</taxon>
        <taxon>asterids</taxon>
        <taxon>lamiids</taxon>
        <taxon>Gentianales</taxon>
        <taxon>Apocynaceae</taxon>
        <taxon>Rauvolfioideae</taxon>
        <taxon>Vinceae</taxon>
        <taxon>Catharanthinae</taxon>
        <taxon>Catharanthus</taxon>
    </lineage>
</organism>
<gene>
    <name evidence="1" type="ORF">M9H77_21551</name>
</gene>
<accession>A0ACC0AS09</accession>
<dbReference type="Proteomes" id="UP001060085">
    <property type="component" value="Linkage Group LG05"/>
</dbReference>
<sequence length="104" mass="10329">MVAVIAIIPVGIFIAVFIVSLIGFCRSNHYKKKNNELPMITINGGRKRASVSSYKTYHQDGGHGLATHTNNSDGGGAAVMTGAAVLAAAAALDGGGGDSGGGGG</sequence>
<evidence type="ECO:0000313" key="2">
    <source>
        <dbReference type="Proteomes" id="UP001060085"/>
    </source>
</evidence>
<proteinExistence type="predicted"/>
<dbReference type="EMBL" id="CM044705">
    <property type="protein sequence ID" value="KAI5662228.1"/>
    <property type="molecule type" value="Genomic_DNA"/>
</dbReference>
<reference evidence="2" key="1">
    <citation type="journal article" date="2023" name="Nat. Plants">
        <title>Single-cell RNA sequencing provides a high-resolution roadmap for understanding the multicellular compartmentation of specialized metabolism.</title>
        <authorList>
            <person name="Sun S."/>
            <person name="Shen X."/>
            <person name="Li Y."/>
            <person name="Li Y."/>
            <person name="Wang S."/>
            <person name="Li R."/>
            <person name="Zhang H."/>
            <person name="Shen G."/>
            <person name="Guo B."/>
            <person name="Wei J."/>
            <person name="Xu J."/>
            <person name="St-Pierre B."/>
            <person name="Chen S."/>
            <person name="Sun C."/>
        </authorList>
    </citation>
    <scope>NUCLEOTIDE SEQUENCE [LARGE SCALE GENOMIC DNA]</scope>
</reference>
<evidence type="ECO:0000313" key="1">
    <source>
        <dbReference type="EMBL" id="KAI5662228.1"/>
    </source>
</evidence>
<keyword evidence="2" id="KW-1185">Reference proteome</keyword>